<name>A0AAD7CE05_9AGAR</name>
<dbReference type="Proteomes" id="UP001221142">
    <property type="component" value="Unassembled WGS sequence"/>
</dbReference>
<keyword evidence="2" id="KW-1185">Reference proteome</keyword>
<gene>
    <name evidence="1" type="ORF">FB45DRAFT_861868</name>
</gene>
<comment type="caution">
    <text evidence="1">The sequence shown here is derived from an EMBL/GenBank/DDBJ whole genome shotgun (WGS) entry which is preliminary data.</text>
</comment>
<accession>A0AAD7CE05</accession>
<dbReference type="EMBL" id="JARKIF010000003">
    <property type="protein sequence ID" value="KAJ7644546.1"/>
    <property type="molecule type" value="Genomic_DNA"/>
</dbReference>
<protein>
    <submittedName>
        <fullName evidence="1">Uncharacterized protein</fullName>
    </submittedName>
</protein>
<reference evidence="1" key="1">
    <citation type="submission" date="2023-03" db="EMBL/GenBank/DDBJ databases">
        <title>Massive genome expansion in bonnet fungi (Mycena s.s.) driven by repeated elements and novel gene families across ecological guilds.</title>
        <authorList>
            <consortium name="Lawrence Berkeley National Laboratory"/>
            <person name="Harder C.B."/>
            <person name="Miyauchi S."/>
            <person name="Viragh M."/>
            <person name="Kuo A."/>
            <person name="Thoen E."/>
            <person name="Andreopoulos B."/>
            <person name="Lu D."/>
            <person name="Skrede I."/>
            <person name="Drula E."/>
            <person name="Henrissat B."/>
            <person name="Morin E."/>
            <person name="Kohler A."/>
            <person name="Barry K."/>
            <person name="LaButti K."/>
            <person name="Morin E."/>
            <person name="Salamov A."/>
            <person name="Lipzen A."/>
            <person name="Mereny Z."/>
            <person name="Hegedus B."/>
            <person name="Baldrian P."/>
            <person name="Stursova M."/>
            <person name="Weitz H."/>
            <person name="Taylor A."/>
            <person name="Grigoriev I.V."/>
            <person name="Nagy L.G."/>
            <person name="Martin F."/>
            <person name="Kauserud H."/>
        </authorList>
    </citation>
    <scope>NUCLEOTIDE SEQUENCE</scope>
    <source>
        <strain evidence="1">9284</strain>
    </source>
</reference>
<dbReference type="SUPFAM" id="SSF52047">
    <property type="entry name" value="RNI-like"/>
    <property type="match status" value="1"/>
</dbReference>
<sequence length="236" mass="26514">MIDSVGTFPRLEKLYMLRLGAGELSKPIRVEAPNLRDVSLLYNSLQPWKTALPWAQLTTLRLESDLYTCWEILSYTSNLEVLTMYTENQGSGISSSNRVFNNLVDRSGFTLRKLHLRLRDTLGGVSKGFLQMKSLESVQDLTLVGPTGGTDDLNELFELMSRRVNICLPALEHLCIEECAPAYAEICQLVNMLIARVDCAEGCTQLKSFKFSFSERGDGNRNNFATAGSCLPRRCW</sequence>
<proteinExistence type="predicted"/>
<dbReference type="AlphaFoldDB" id="A0AAD7CE05"/>
<evidence type="ECO:0000313" key="2">
    <source>
        <dbReference type="Proteomes" id="UP001221142"/>
    </source>
</evidence>
<organism evidence="1 2">
    <name type="scientific">Roridomyces roridus</name>
    <dbReference type="NCBI Taxonomy" id="1738132"/>
    <lineage>
        <taxon>Eukaryota</taxon>
        <taxon>Fungi</taxon>
        <taxon>Dikarya</taxon>
        <taxon>Basidiomycota</taxon>
        <taxon>Agaricomycotina</taxon>
        <taxon>Agaricomycetes</taxon>
        <taxon>Agaricomycetidae</taxon>
        <taxon>Agaricales</taxon>
        <taxon>Marasmiineae</taxon>
        <taxon>Mycenaceae</taxon>
        <taxon>Roridomyces</taxon>
    </lineage>
</organism>
<evidence type="ECO:0000313" key="1">
    <source>
        <dbReference type="EMBL" id="KAJ7644546.1"/>
    </source>
</evidence>